<accession>A0A0E9S4I7</accession>
<dbReference type="EMBL" id="GBXM01072263">
    <property type="protein sequence ID" value="JAH36314.1"/>
    <property type="molecule type" value="Transcribed_RNA"/>
</dbReference>
<name>A0A0E9S4I7_ANGAN</name>
<dbReference type="AlphaFoldDB" id="A0A0E9S4I7"/>
<protein>
    <submittedName>
        <fullName evidence="1">Uncharacterized protein</fullName>
    </submittedName>
</protein>
<reference evidence="1" key="2">
    <citation type="journal article" date="2015" name="Fish Shellfish Immunol.">
        <title>Early steps in the European eel (Anguilla anguilla)-Vibrio vulnificus interaction in the gills: Role of the RtxA13 toxin.</title>
        <authorList>
            <person name="Callol A."/>
            <person name="Pajuelo D."/>
            <person name="Ebbesson L."/>
            <person name="Teles M."/>
            <person name="MacKenzie S."/>
            <person name="Amaro C."/>
        </authorList>
    </citation>
    <scope>NUCLEOTIDE SEQUENCE</scope>
</reference>
<sequence length="16" mass="1757">MESLTKMVYSTLAGIL</sequence>
<proteinExistence type="predicted"/>
<evidence type="ECO:0000313" key="1">
    <source>
        <dbReference type="EMBL" id="JAH36314.1"/>
    </source>
</evidence>
<reference evidence="1" key="1">
    <citation type="submission" date="2014-11" db="EMBL/GenBank/DDBJ databases">
        <authorList>
            <person name="Amaro Gonzalez C."/>
        </authorList>
    </citation>
    <scope>NUCLEOTIDE SEQUENCE</scope>
</reference>
<organism evidence="1">
    <name type="scientific">Anguilla anguilla</name>
    <name type="common">European freshwater eel</name>
    <name type="synonym">Muraena anguilla</name>
    <dbReference type="NCBI Taxonomy" id="7936"/>
    <lineage>
        <taxon>Eukaryota</taxon>
        <taxon>Metazoa</taxon>
        <taxon>Chordata</taxon>
        <taxon>Craniata</taxon>
        <taxon>Vertebrata</taxon>
        <taxon>Euteleostomi</taxon>
        <taxon>Actinopterygii</taxon>
        <taxon>Neopterygii</taxon>
        <taxon>Teleostei</taxon>
        <taxon>Anguilliformes</taxon>
        <taxon>Anguillidae</taxon>
        <taxon>Anguilla</taxon>
    </lineage>
</organism>